<dbReference type="EMBL" id="CP036455">
    <property type="protein sequence ID" value="QBI54527.1"/>
    <property type="molecule type" value="Genomic_DNA"/>
</dbReference>
<proteinExistence type="predicted"/>
<protein>
    <submittedName>
        <fullName evidence="1">Uncharacterized protein</fullName>
    </submittedName>
</protein>
<gene>
    <name evidence="1" type="ORF">EKD16_13725</name>
</gene>
<sequence>MVTRPSRGAVSAPSVSLGDAFSGRAAVEAGGLRGAAIVADGDVRSAEGRGDEAEVLVGVVPTDGVGAPPILPFPLSSGRSTR</sequence>
<reference evidence="1 2" key="1">
    <citation type="submission" date="2019-02" db="EMBL/GenBank/DDBJ databases">
        <authorList>
            <person name="Khodamoradi S."/>
            <person name="Hahnke R.L."/>
            <person name="Kaempfer P."/>
            <person name="Schumann P."/>
            <person name="Rohde M."/>
            <person name="Steinert M."/>
            <person name="Luzhetskyy A."/>
            <person name="Wink J."/>
            <person name="Ruckert C."/>
        </authorList>
    </citation>
    <scope>NUCLEOTIDE SEQUENCE [LARGE SCALE GENOMIC DNA]</scope>
    <source>
        <strain evidence="1 2">M2</strain>
    </source>
</reference>
<organism evidence="1 2">
    <name type="scientific">Streptomonospora litoralis</name>
    <dbReference type="NCBI Taxonomy" id="2498135"/>
    <lineage>
        <taxon>Bacteria</taxon>
        <taxon>Bacillati</taxon>
        <taxon>Actinomycetota</taxon>
        <taxon>Actinomycetes</taxon>
        <taxon>Streptosporangiales</taxon>
        <taxon>Nocardiopsidaceae</taxon>
        <taxon>Streptomonospora</taxon>
    </lineage>
</organism>
<accession>A0A4P6Q6U1</accession>
<dbReference type="AlphaFoldDB" id="A0A4P6Q6U1"/>
<evidence type="ECO:0000313" key="1">
    <source>
        <dbReference type="EMBL" id="QBI54527.1"/>
    </source>
</evidence>
<dbReference type="Proteomes" id="UP000292235">
    <property type="component" value="Chromosome"/>
</dbReference>
<name>A0A4P6Q6U1_9ACTN</name>
<keyword evidence="2" id="KW-1185">Reference proteome</keyword>
<dbReference type="KEGG" id="strr:EKD16_13725"/>
<evidence type="ECO:0000313" key="2">
    <source>
        <dbReference type="Proteomes" id="UP000292235"/>
    </source>
</evidence>